<accession>A0AAD4W2S8</accession>
<reference evidence="1 2" key="1">
    <citation type="journal article" date="2022" name="G3 (Bethesda)">
        <title>Whole-genome sequence and methylome profiling of the almond [Prunus dulcis (Mill.) D.A. Webb] cultivar 'Nonpareil'.</title>
        <authorList>
            <person name="D'Amico-Willman K.M."/>
            <person name="Ouma W.Z."/>
            <person name="Meulia T."/>
            <person name="Sideli G.M."/>
            <person name="Gradziel T.M."/>
            <person name="Fresnedo-Ramirez J."/>
        </authorList>
    </citation>
    <scope>NUCLEOTIDE SEQUENCE [LARGE SCALE GENOMIC DNA]</scope>
    <source>
        <strain evidence="1">Clone GOH B32 T37-40</strain>
    </source>
</reference>
<proteinExistence type="predicted"/>
<gene>
    <name evidence="1" type="ORF">L3X38_025983</name>
</gene>
<dbReference type="AlphaFoldDB" id="A0AAD4W2S8"/>
<keyword evidence="2" id="KW-1185">Reference proteome</keyword>
<comment type="caution">
    <text evidence="1">The sequence shown here is derived from an EMBL/GenBank/DDBJ whole genome shotgun (WGS) entry which is preliminary data.</text>
</comment>
<evidence type="ECO:0000313" key="2">
    <source>
        <dbReference type="Proteomes" id="UP001054821"/>
    </source>
</evidence>
<sequence>MHKRSLYHAVSAQTQVLVAMQRCRSQVPTSILSLTPPLHSQTVGVQNATGTFFNPHGITRISYLGTLQLLKQFLTVRQWTSIPHCDLVQLSGVPV</sequence>
<dbReference type="EMBL" id="JAJFAZ020000004">
    <property type="protein sequence ID" value="KAI5335849.1"/>
    <property type="molecule type" value="Genomic_DNA"/>
</dbReference>
<name>A0AAD4W2S8_PRUDU</name>
<evidence type="ECO:0000313" key="1">
    <source>
        <dbReference type="EMBL" id="KAI5335849.1"/>
    </source>
</evidence>
<dbReference type="Proteomes" id="UP001054821">
    <property type="component" value="Chromosome 4"/>
</dbReference>
<protein>
    <submittedName>
        <fullName evidence="1">Uncharacterized protein</fullName>
    </submittedName>
</protein>
<organism evidence="1 2">
    <name type="scientific">Prunus dulcis</name>
    <name type="common">Almond</name>
    <name type="synonym">Amygdalus dulcis</name>
    <dbReference type="NCBI Taxonomy" id="3755"/>
    <lineage>
        <taxon>Eukaryota</taxon>
        <taxon>Viridiplantae</taxon>
        <taxon>Streptophyta</taxon>
        <taxon>Embryophyta</taxon>
        <taxon>Tracheophyta</taxon>
        <taxon>Spermatophyta</taxon>
        <taxon>Magnoliopsida</taxon>
        <taxon>eudicotyledons</taxon>
        <taxon>Gunneridae</taxon>
        <taxon>Pentapetalae</taxon>
        <taxon>rosids</taxon>
        <taxon>fabids</taxon>
        <taxon>Rosales</taxon>
        <taxon>Rosaceae</taxon>
        <taxon>Amygdaloideae</taxon>
        <taxon>Amygdaleae</taxon>
        <taxon>Prunus</taxon>
    </lineage>
</organism>